<feature type="compositionally biased region" description="Polar residues" evidence="1">
    <location>
        <begin position="230"/>
        <end position="245"/>
    </location>
</feature>
<dbReference type="Gramene" id="OBART03G39440.1">
    <property type="protein sequence ID" value="OBART03G39440.1"/>
    <property type="gene ID" value="OBART03G39440"/>
</dbReference>
<feature type="region of interest" description="Disordered" evidence="1">
    <location>
        <begin position="157"/>
        <end position="270"/>
    </location>
</feature>
<evidence type="ECO:0000313" key="2">
    <source>
        <dbReference type="EnsemblPlants" id="OBART03G39440.1"/>
    </source>
</evidence>
<accession>A0A0D3FQV0</accession>
<organism evidence="2">
    <name type="scientific">Oryza barthii</name>
    <dbReference type="NCBI Taxonomy" id="65489"/>
    <lineage>
        <taxon>Eukaryota</taxon>
        <taxon>Viridiplantae</taxon>
        <taxon>Streptophyta</taxon>
        <taxon>Embryophyta</taxon>
        <taxon>Tracheophyta</taxon>
        <taxon>Spermatophyta</taxon>
        <taxon>Magnoliopsida</taxon>
        <taxon>Liliopsida</taxon>
        <taxon>Poales</taxon>
        <taxon>Poaceae</taxon>
        <taxon>BOP clade</taxon>
        <taxon>Oryzoideae</taxon>
        <taxon>Oryzeae</taxon>
        <taxon>Oryzinae</taxon>
        <taxon>Oryza</taxon>
    </lineage>
</organism>
<feature type="compositionally biased region" description="Low complexity" evidence="1">
    <location>
        <begin position="51"/>
        <end position="62"/>
    </location>
</feature>
<dbReference type="EnsemblPlants" id="OBART03G39440.1">
    <property type="protein sequence ID" value="OBART03G39440.1"/>
    <property type="gene ID" value="OBART03G39440"/>
</dbReference>
<protein>
    <submittedName>
        <fullName evidence="2">Uncharacterized protein</fullName>
    </submittedName>
</protein>
<dbReference type="HOGENOM" id="CLU_055355_0_0_1"/>
<keyword evidence="3" id="KW-1185">Reference proteome</keyword>
<feature type="compositionally biased region" description="Low complexity" evidence="1">
    <location>
        <begin position="31"/>
        <end position="43"/>
    </location>
</feature>
<dbReference type="PaxDb" id="65489-OBART03G39440.1"/>
<sequence>MKGSDLPPGGSGQKPPGGPPGNRKGKRGAEAPPATSSSTPTTARRSKRLAGRASRSPRGSRAIVDEREAEQSPRWCASCYPRGCGGSADLVVADSREAEQSPRWCASGSPRGCGSTADLVVADNRDAEQSPRWCAFGSPRGCDSRADLAIADNCEAEQSPRWCASGSPGGCDSRADLENRETEQAPRWQSKRSAGKSPAIPEGSGQPSSAEKSKRTADASSADPAEARPSSLSPTTAPVRTTAVSVSVRKAAEGQRRTTTSGRGDAAEQEAMREAVLYVRRERSVVAPDDLTSPHNEPRVAAAMALSWARSAGAGGLWNTRGRARAHVQPMREVILGARRERTVLAADDPASPYNEPRVAAATTLSWGRCGTPRSAKTMREAVLQAPAHDPASPYLEFSHSNG</sequence>
<dbReference type="AlphaFoldDB" id="A0A0D3FQV0"/>
<dbReference type="Proteomes" id="UP000026960">
    <property type="component" value="Chromosome 3"/>
</dbReference>
<dbReference type="STRING" id="65489.A0A0D3FQV0"/>
<reference evidence="2" key="1">
    <citation type="journal article" date="2009" name="Rice">
        <title>De Novo Next Generation Sequencing of Plant Genomes.</title>
        <authorList>
            <person name="Rounsley S."/>
            <person name="Marri P.R."/>
            <person name="Yu Y."/>
            <person name="He R."/>
            <person name="Sisneros N."/>
            <person name="Goicoechea J.L."/>
            <person name="Lee S.J."/>
            <person name="Angelova A."/>
            <person name="Kudrna D."/>
            <person name="Luo M."/>
            <person name="Affourtit J."/>
            <person name="Desany B."/>
            <person name="Knight J."/>
            <person name="Niazi F."/>
            <person name="Egholm M."/>
            <person name="Wing R.A."/>
        </authorList>
    </citation>
    <scope>NUCLEOTIDE SEQUENCE [LARGE SCALE GENOMIC DNA]</scope>
    <source>
        <strain evidence="2">cv. IRGC 105608</strain>
    </source>
</reference>
<evidence type="ECO:0000313" key="3">
    <source>
        <dbReference type="Proteomes" id="UP000026960"/>
    </source>
</evidence>
<feature type="region of interest" description="Disordered" evidence="1">
    <location>
        <begin position="1"/>
        <end position="72"/>
    </location>
</feature>
<evidence type="ECO:0000256" key="1">
    <source>
        <dbReference type="SAM" id="MobiDB-lite"/>
    </source>
</evidence>
<proteinExistence type="predicted"/>
<reference evidence="2" key="2">
    <citation type="submission" date="2015-03" db="UniProtKB">
        <authorList>
            <consortium name="EnsemblPlants"/>
        </authorList>
    </citation>
    <scope>IDENTIFICATION</scope>
</reference>
<name>A0A0D3FQV0_9ORYZ</name>
<feature type="compositionally biased region" description="Basic and acidic residues" evidence="1">
    <location>
        <begin position="173"/>
        <end position="184"/>
    </location>
</feature>